<evidence type="ECO:0000313" key="5">
    <source>
        <dbReference type="EMBL" id="CAH3130214.1"/>
    </source>
</evidence>
<dbReference type="CDD" id="cd02440">
    <property type="entry name" value="AdoMet_MTases"/>
    <property type="match status" value="1"/>
</dbReference>
<comment type="similarity">
    <text evidence="1">Belongs to the methyltransferase superfamily.</text>
</comment>
<dbReference type="PANTHER" id="PTHR44942:SF4">
    <property type="entry name" value="METHYLTRANSFERASE TYPE 11 DOMAIN-CONTAINING PROTEIN"/>
    <property type="match status" value="1"/>
</dbReference>
<reference evidence="5 6" key="1">
    <citation type="submission" date="2022-05" db="EMBL/GenBank/DDBJ databases">
        <authorList>
            <consortium name="Genoscope - CEA"/>
            <person name="William W."/>
        </authorList>
    </citation>
    <scope>NUCLEOTIDE SEQUENCE [LARGE SCALE GENOMIC DNA]</scope>
</reference>
<name>A0ABN8P1E1_9CNID</name>
<evidence type="ECO:0000256" key="3">
    <source>
        <dbReference type="ARBA" id="ARBA00022679"/>
    </source>
</evidence>
<dbReference type="InterPro" id="IPR029063">
    <property type="entry name" value="SAM-dependent_MTases_sf"/>
</dbReference>
<keyword evidence="6" id="KW-1185">Reference proteome</keyword>
<sequence length="278" mass="31978">EKSDLDNQECTPKLINIAQKGFAQASNYEKARNDYTLEAVKFLLKQLQPLDKTTERSKVLELGSGTGKFTQVMLEVLKDQNVRVIASDPVDQMCEQFKRLQPDVDVIQCAAEDIHLPDGSVDVVIASQSFHWFANQTALEEIHRVLAPDGKLAIIWSAPDISLPWMAEIWAFVGTLIKENSLITPFDEDWKNVFGLTPQKLFSDLEENSSFLLIMPSSFEDCYEYFASYSVLINSTESRRKSFRKLFDEIMKKYFIDRGTDLDHFPFNLFMYWCTKIV</sequence>
<accession>A0ABN8P1E1</accession>
<protein>
    <recommendedName>
        <fullName evidence="4">Methyltransferase type 11 domain-containing protein</fullName>
    </recommendedName>
</protein>
<organism evidence="5 6">
    <name type="scientific">Porites lobata</name>
    <dbReference type="NCBI Taxonomy" id="104759"/>
    <lineage>
        <taxon>Eukaryota</taxon>
        <taxon>Metazoa</taxon>
        <taxon>Cnidaria</taxon>
        <taxon>Anthozoa</taxon>
        <taxon>Hexacorallia</taxon>
        <taxon>Scleractinia</taxon>
        <taxon>Fungiina</taxon>
        <taxon>Poritidae</taxon>
        <taxon>Porites</taxon>
    </lineage>
</organism>
<evidence type="ECO:0000256" key="2">
    <source>
        <dbReference type="ARBA" id="ARBA00022603"/>
    </source>
</evidence>
<dbReference type="EMBL" id="CALNXK010000047">
    <property type="protein sequence ID" value="CAH3130214.1"/>
    <property type="molecule type" value="Genomic_DNA"/>
</dbReference>
<gene>
    <name evidence="5" type="ORF">PLOB_00034473</name>
</gene>
<keyword evidence="3" id="KW-0808">Transferase</keyword>
<dbReference type="Proteomes" id="UP001159405">
    <property type="component" value="Unassembled WGS sequence"/>
</dbReference>
<dbReference type="InterPro" id="IPR013216">
    <property type="entry name" value="Methyltransf_11"/>
</dbReference>
<dbReference type="Pfam" id="PF08241">
    <property type="entry name" value="Methyltransf_11"/>
    <property type="match status" value="1"/>
</dbReference>
<dbReference type="PANTHER" id="PTHR44942">
    <property type="entry name" value="METHYLTRANSF_11 DOMAIN-CONTAINING PROTEIN"/>
    <property type="match status" value="1"/>
</dbReference>
<keyword evidence="2" id="KW-0489">Methyltransferase</keyword>
<dbReference type="Gene3D" id="3.40.50.150">
    <property type="entry name" value="Vaccinia Virus protein VP39"/>
    <property type="match status" value="1"/>
</dbReference>
<feature type="non-terminal residue" evidence="5">
    <location>
        <position position="1"/>
    </location>
</feature>
<evidence type="ECO:0000256" key="1">
    <source>
        <dbReference type="ARBA" id="ARBA00008361"/>
    </source>
</evidence>
<dbReference type="InterPro" id="IPR051052">
    <property type="entry name" value="Diverse_substrate_MTase"/>
</dbReference>
<feature type="domain" description="Methyltransferase type 11" evidence="4">
    <location>
        <begin position="60"/>
        <end position="154"/>
    </location>
</feature>
<evidence type="ECO:0000313" key="6">
    <source>
        <dbReference type="Proteomes" id="UP001159405"/>
    </source>
</evidence>
<comment type="caution">
    <text evidence="5">The sequence shown here is derived from an EMBL/GenBank/DDBJ whole genome shotgun (WGS) entry which is preliminary data.</text>
</comment>
<proteinExistence type="inferred from homology"/>
<evidence type="ECO:0000259" key="4">
    <source>
        <dbReference type="Pfam" id="PF08241"/>
    </source>
</evidence>
<dbReference type="SUPFAM" id="SSF53335">
    <property type="entry name" value="S-adenosyl-L-methionine-dependent methyltransferases"/>
    <property type="match status" value="1"/>
</dbReference>